<accession>A0A1Y6BV71</accession>
<dbReference type="CDD" id="cd00198">
    <property type="entry name" value="vWFA"/>
    <property type="match status" value="1"/>
</dbReference>
<sequence>MSQVDPFADAQRRLRQESQIAELAERPEDGRLAENILYFVRTLRAAGLPLGPGKLLAALDAVRAVGLDRRDDFYWALHAALVERRDQREVFDQAFQIFWRNPKFLDRLRGLLLPDITPPEQRAERGKELNRRLADALAGKRPGGTEAQQQEEIELDAVMTWSDREMFRQQDFEQMSAEELERARKAVQRLALPLRHVPTRRFEASHRPPRADLRATLRAGLREGGDLLELRWKKRRHRPPPLVILCDISGSMSRYSRIFLHFMHAVTNDRDRVHSFVFGTRLSNLTRQLRQRDVDLALERCAEAVTDWSGGTRIGACLAEFNRVWARRVLGQGAIVLLISDGLDREGAEGVAHEMERLHKSCRRLIWLNPLLRYEGYAPKSMGAKAMLPHVDDFRSVHNLDSLEQLAAALSELPKRRLEAASEWLADAEPTEARA</sequence>
<dbReference type="InterPro" id="IPR036465">
    <property type="entry name" value="vWFA_dom_sf"/>
</dbReference>
<dbReference type="EMBL" id="FWZX01000007">
    <property type="protein sequence ID" value="SMF20368.1"/>
    <property type="molecule type" value="Genomic_DNA"/>
</dbReference>
<dbReference type="PIRSF" id="PIRSF010256">
    <property type="entry name" value="CoxE_vWa"/>
    <property type="match status" value="1"/>
</dbReference>
<organism evidence="1 2">
    <name type="scientific">Tistlia consotensis USBA 355</name>
    <dbReference type="NCBI Taxonomy" id="560819"/>
    <lineage>
        <taxon>Bacteria</taxon>
        <taxon>Pseudomonadati</taxon>
        <taxon>Pseudomonadota</taxon>
        <taxon>Alphaproteobacteria</taxon>
        <taxon>Rhodospirillales</taxon>
        <taxon>Rhodovibrionaceae</taxon>
        <taxon>Tistlia</taxon>
    </lineage>
</organism>
<dbReference type="STRING" id="560819.SAMN05428998_1078"/>
<keyword evidence="2" id="KW-1185">Reference proteome</keyword>
<dbReference type="Gene3D" id="3.40.50.410">
    <property type="entry name" value="von Willebrand factor, type A domain"/>
    <property type="match status" value="1"/>
</dbReference>
<dbReference type="Pfam" id="PF05762">
    <property type="entry name" value="VWA_CoxE"/>
    <property type="match status" value="1"/>
</dbReference>
<dbReference type="SUPFAM" id="SSF53300">
    <property type="entry name" value="vWA-like"/>
    <property type="match status" value="1"/>
</dbReference>
<gene>
    <name evidence="1" type="ORF">SAMN05428998_1078</name>
</gene>
<name>A0A1Y6BV71_9PROT</name>
<proteinExistence type="predicted"/>
<dbReference type="PANTHER" id="PTHR39338">
    <property type="entry name" value="BLL5662 PROTEIN-RELATED"/>
    <property type="match status" value="1"/>
</dbReference>
<dbReference type="InterPro" id="IPR011195">
    <property type="entry name" value="UCP010256"/>
</dbReference>
<dbReference type="AlphaFoldDB" id="A0A1Y6BV71"/>
<evidence type="ECO:0000313" key="2">
    <source>
        <dbReference type="Proteomes" id="UP000192917"/>
    </source>
</evidence>
<evidence type="ECO:0000313" key="1">
    <source>
        <dbReference type="EMBL" id="SMF20368.1"/>
    </source>
</evidence>
<dbReference type="InterPro" id="IPR008912">
    <property type="entry name" value="Uncharacterised_CoxE"/>
</dbReference>
<evidence type="ECO:0008006" key="3">
    <source>
        <dbReference type="Google" id="ProtNLM"/>
    </source>
</evidence>
<dbReference type="RefSeq" id="WP_085122718.1">
    <property type="nucleotide sequence ID" value="NZ_FWZX01000007.1"/>
</dbReference>
<reference evidence="1 2" key="1">
    <citation type="submission" date="2017-04" db="EMBL/GenBank/DDBJ databases">
        <authorList>
            <person name="Afonso C.L."/>
            <person name="Miller P.J."/>
            <person name="Scott M.A."/>
            <person name="Spackman E."/>
            <person name="Goraichik I."/>
            <person name="Dimitrov K.M."/>
            <person name="Suarez D.L."/>
            <person name="Swayne D.E."/>
        </authorList>
    </citation>
    <scope>NUCLEOTIDE SEQUENCE [LARGE SCALE GENOMIC DNA]</scope>
    <source>
        <strain evidence="1 2">USBA 355</strain>
    </source>
</reference>
<dbReference type="Proteomes" id="UP000192917">
    <property type="component" value="Unassembled WGS sequence"/>
</dbReference>
<dbReference type="PANTHER" id="PTHR39338:SF6">
    <property type="entry name" value="BLL5662 PROTEIN"/>
    <property type="match status" value="1"/>
</dbReference>
<protein>
    <recommendedName>
        <fullName evidence="3">VWFA domain-containing protein</fullName>
    </recommendedName>
</protein>